<accession>A0ABR1M9P6</accession>
<dbReference type="GeneID" id="92035603"/>
<evidence type="ECO:0000259" key="1">
    <source>
        <dbReference type="SMART" id="SM00490"/>
    </source>
</evidence>
<keyword evidence="3" id="KW-1185">Reference proteome</keyword>
<dbReference type="SMART" id="SM00490">
    <property type="entry name" value="HELICc"/>
    <property type="match status" value="1"/>
</dbReference>
<proteinExistence type="predicted"/>
<dbReference type="SUPFAM" id="SSF52540">
    <property type="entry name" value="P-loop containing nucleoside triphosphate hydrolases"/>
    <property type="match status" value="1"/>
</dbReference>
<gene>
    <name evidence="2" type="ORF">J3D65DRAFT_663828</name>
</gene>
<dbReference type="RefSeq" id="XP_066659821.1">
    <property type="nucleotide sequence ID" value="XM_066802697.1"/>
</dbReference>
<protein>
    <recommendedName>
        <fullName evidence="1">Helicase C-terminal domain-containing protein</fullName>
    </recommendedName>
</protein>
<feature type="domain" description="Helicase C-terminal" evidence="1">
    <location>
        <begin position="221"/>
        <end position="308"/>
    </location>
</feature>
<evidence type="ECO:0000313" key="2">
    <source>
        <dbReference type="EMBL" id="KAK7544586.1"/>
    </source>
</evidence>
<dbReference type="InterPro" id="IPR027417">
    <property type="entry name" value="P-loop_NTPase"/>
</dbReference>
<dbReference type="Proteomes" id="UP001360953">
    <property type="component" value="Unassembled WGS sequence"/>
</dbReference>
<reference evidence="2 3" key="1">
    <citation type="submission" date="2024-04" db="EMBL/GenBank/DDBJ databases">
        <title>Phyllosticta paracitricarpa is synonymous to the EU quarantine fungus P. citricarpa based on phylogenomic analyses.</title>
        <authorList>
            <consortium name="Lawrence Berkeley National Laboratory"/>
            <person name="Van ingen-buijs V.A."/>
            <person name="Van westerhoven A.C."/>
            <person name="Haridas S."/>
            <person name="Skiadas P."/>
            <person name="Martin F."/>
            <person name="Groenewald J.Z."/>
            <person name="Crous P.W."/>
            <person name="Seidl M.F."/>
        </authorList>
    </citation>
    <scope>NUCLEOTIDE SEQUENCE [LARGE SCALE GENOMIC DNA]</scope>
    <source>
        <strain evidence="2 3">CPC 17464</strain>
    </source>
</reference>
<dbReference type="InterPro" id="IPR001650">
    <property type="entry name" value="Helicase_C-like"/>
</dbReference>
<sequence length="387" mass="43308">MGFGVYHGDMNKSMTVQRASRDQPLGLFQEIADDAFEKGLIPLAPHFLHSREDSPSHPKEIFKSEMKDASTSASSELLPDERLEVDKTMDVDRARRYDLKAAEPDRQAVLDNISYEQACSYSQFISKSLPERKTGTSALPFKPTPTQIKSVAWMYRMRHEKEISGAMLVPGTGCGKTAASLAVLETESKRITEENISPYKPHLVVYIEDQRGRQHSAINVQRLVEMFTCLVGLSVASIRQDGPGEDHTTILATFNDPKSSKFDVLVSTVRIIGTSHNVHLACHVMILPDGARGTGYTIQAVGRLHRLGQRHRQYVYQISTQNSHDRFLEGRNAHKYHATIAASGHPGLDRAVQDALPKREFTWADASNNSEVPMLRRSTLDETIRKI</sequence>
<dbReference type="EMBL" id="JBBPEH010000001">
    <property type="protein sequence ID" value="KAK7544586.1"/>
    <property type="molecule type" value="Genomic_DNA"/>
</dbReference>
<name>A0ABR1M9P6_9PEZI</name>
<dbReference type="Gene3D" id="3.40.50.300">
    <property type="entry name" value="P-loop containing nucleotide triphosphate hydrolases"/>
    <property type="match status" value="1"/>
</dbReference>
<comment type="caution">
    <text evidence="2">The sequence shown here is derived from an EMBL/GenBank/DDBJ whole genome shotgun (WGS) entry which is preliminary data.</text>
</comment>
<evidence type="ECO:0000313" key="3">
    <source>
        <dbReference type="Proteomes" id="UP001360953"/>
    </source>
</evidence>
<organism evidence="2 3">
    <name type="scientific">Phyllosticta citribraziliensis</name>
    <dbReference type="NCBI Taxonomy" id="989973"/>
    <lineage>
        <taxon>Eukaryota</taxon>
        <taxon>Fungi</taxon>
        <taxon>Dikarya</taxon>
        <taxon>Ascomycota</taxon>
        <taxon>Pezizomycotina</taxon>
        <taxon>Dothideomycetes</taxon>
        <taxon>Dothideomycetes incertae sedis</taxon>
        <taxon>Botryosphaeriales</taxon>
        <taxon>Phyllostictaceae</taxon>
        <taxon>Phyllosticta</taxon>
    </lineage>
</organism>